<accession>A0A918MVN4</accession>
<dbReference type="Pfam" id="PF13372">
    <property type="entry name" value="Alginate_exp"/>
    <property type="match status" value="1"/>
</dbReference>
<proteinExistence type="predicted"/>
<sequence length="432" mass="48589">MIKNGFCKAALAALSLSSMGAGMSEAGASEPEFSVSGSWRLRLEALNNPIFPVSPGEREQHNQRLSSRLLVKGEMKWDQFDAVIEMQDSRVWLDNNDPTLSSSQVNTLEPLQAFVRYSPDQFTHLASVTVGRVALGHGSRRLLAKGVFRNAINNFDGVLTDWTWQDWQVRAFYLLPVSRLPSDPTLVDANERALDKSFSERRLFGIYAHSDDNRWDLHSYWFKEDDGPGLATRNRDLYTLEVEFTDTLAGDWLANLDVIGQTGTARQTASASDITDLDHRAWMVHASLGRAVSDNTVLKAEADLISGDNDATDDSLNNFEGLYGVRRFDFGPTDVYQAMPRRNLIALGARSVSKIQGTKNLMLGYKAFWYQETPQNVDSFIGHQLEARLRWQTTSSLRLEWGGAYLFKGKGFERGAYPDNSAYVYTNFLYSF</sequence>
<dbReference type="EMBL" id="BMXP01000001">
    <property type="protein sequence ID" value="GGW75646.1"/>
    <property type="molecule type" value="Genomic_DNA"/>
</dbReference>
<dbReference type="InterPro" id="IPR053728">
    <property type="entry name" value="Alginate_Permeability_Chnl"/>
</dbReference>
<comment type="caution">
    <text evidence="3">The sequence shown here is derived from an EMBL/GenBank/DDBJ whole genome shotgun (WGS) entry which is preliminary data.</text>
</comment>
<evidence type="ECO:0000259" key="2">
    <source>
        <dbReference type="Pfam" id="PF13372"/>
    </source>
</evidence>
<feature type="domain" description="Alginate export" evidence="2">
    <location>
        <begin position="34"/>
        <end position="378"/>
    </location>
</feature>
<feature type="signal peptide" evidence="1">
    <location>
        <begin position="1"/>
        <end position="23"/>
    </location>
</feature>
<dbReference type="Proteomes" id="UP000631300">
    <property type="component" value="Unassembled WGS sequence"/>
</dbReference>
<evidence type="ECO:0000313" key="3">
    <source>
        <dbReference type="EMBL" id="GGW75646.1"/>
    </source>
</evidence>
<evidence type="ECO:0000256" key="1">
    <source>
        <dbReference type="SAM" id="SignalP"/>
    </source>
</evidence>
<feature type="chain" id="PRO_5037459438" description="Alginate export domain-containing protein" evidence="1">
    <location>
        <begin position="24"/>
        <end position="432"/>
    </location>
</feature>
<dbReference type="AlphaFoldDB" id="A0A918MVN4"/>
<gene>
    <name evidence="3" type="ORF">GCM10007391_04970</name>
</gene>
<dbReference type="Gene3D" id="2.40.160.100">
    <property type="match status" value="1"/>
</dbReference>
<reference evidence="3" key="2">
    <citation type="submission" date="2020-09" db="EMBL/GenBank/DDBJ databases">
        <authorList>
            <person name="Sun Q."/>
            <person name="Kim S."/>
        </authorList>
    </citation>
    <scope>NUCLEOTIDE SEQUENCE</scope>
    <source>
        <strain evidence="3">KCTC 22164</strain>
    </source>
</reference>
<evidence type="ECO:0000313" key="4">
    <source>
        <dbReference type="Proteomes" id="UP000631300"/>
    </source>
</evidence>
<dbReference type="RefSeq" id="WP_229804974.1">
    <property type="nucleotide sequence ID" value="NZ_BMXP01000001.1"/>
</dbReference>
<name>A0A918MVN4_9ALTE</name>
<keyword evidence="1" id="KW-0732">Signal</keyword>
<keyword evidence="4" id="KW-1185">Reference proteome</keyword>
<reference evidence="3" key="1">
    <citation type="journal article" date="2014" name="Int. J. Syst. Evol. Microbiol.">
        <title>Complete genome sequence of Corynebacterium casei LMG S-19264T (=DSM 44701T), isolated from a smear-ripened cheese.</title>
        <authorList>
            <consortium name="US DOE Joint Genome Institute (JGI-PGF)"/>
            <person name="Walter F."/>
            <person name="Albersmeier A."/>
            <person name="Kalinowski J."/>
            <person name="Ruckert C."/>
        </authorList>
    </citation>
    <scope>NUCLEOTIDE SEQUENCE</scope>
    <source>
        <strain evidence="3">KCTC 22164</strain>
    </source>
</reference>
<protein>
    <recommendedName>
        <fullName evidence="2">Alginate export domain-containing protein</fullName>
    </recommendedName>
</protein>
<dbReference type="InterPro" id="IPR025388">
    <property type="entry name" value="Alginate_export_dom"/>
</dbReference>
<organism evidence="3 4">
    <name type="scientific">Alteromonas halophila</name>
    <dbReference type="NCBI Taxonomy" id="516698"/>
    <lineage>
        <taxon>Bacteria</taxon>
        <taxon>Pseudomonadati</taxon>
        <taxon>Pseudomonadota</taxon>
        <taxon>Gammaproteobacteria</taxon>
        <taxon>Alteromonadales</taxon>
        <taxon>Alteromonadaceae</taxon>
        <taxon>Alteromonas/Salinimonas group</taxon>
        <taxon>Alteromonas</taxon>
    </lineage>
</organism>